<evidence type="ECO:0000256" key="1">
    <source>
        <dbReference type="ARBA" id="ARBA00001946"/>
    </source>
</evidence>
<dbReference type="SFLD" id="SFLDG01017">
    <property type="entry name" value="Polyprenyl_Transferase_Like"/>
    <property type="match status" value="1"/>
</dbReference>
<dbReference type="InterPro" id="IPR000092">
    <property type="entry name" value="Polyprenyl_synt"/>
</dbReference>
<evidence type="ECO:0000313" key="8">
    <source>
        <dbReference type="EMBL" id="MET3616471.1"/>
    </source>
</evidence>
<dbReference type="EC" id="2.5.1.1" evidence="8"/>
<name>A0ABV2J6R5_9FIRM</name>
<dbReference type="EC" id="2.5.1.10" evidence="8"/>
<dbReference type="EC" id="2.5.1.29" evidence="8"/>
<comment type="cofactor">
    <cofactor evidence="1">
        <name>Mg(2+)</name>
        <dbReference type="ChEBI" id="CHEBI:18420"/>
    </cofactor>
</comment>
<dbReference type="InterPro" id="IPR008949">
    <property type="entry name" value="Isoprenoid_synthase_dom_sf"/>
</dbReference>
<accession>A0ABV2J6R5</accession>
<dbReference type="RefSeq" id="WP_354366481.1">
    <property type="nucleotide sequence ID" value="NZ_JBEPMA010000001.1"/>
</dbReference>
<dbReference type="Proteomes" id="UP001549162">
    <property type="component" value="Unassembled WGS sequence"/>
</dbReference>
<evidence type="ECO:0000256" key="4">
    <source>
        <dbReference type="ARBA" id="ARBA00022723"/>
    </source>
</evidence>
<protein>
    <submittedName>
        <fullName evidence="8">Geranylgeranyl diphosphate synthase type II</fullName>
        <ecNumber evidence="8">2.5.1.1</ecNumber>
        <ecNumber evidence="8">2.5.1.10</ecNumber>
        <ecNumber evidence="8">2.5.1.29</ecNumber>
    </submittedName>
</protein>
<organism evidence="8 9">
    <name type="scientific">Peptoniphilus olsenii</name>
    <dbReference type="NCBI Taxonomy" id="411570"/>
    <lineage>
        <taxon>Bacteria</taxon>
        <taxon>Bacillati</taxon>
        <taxon>Bacillota</taxon>
        <taxon>Tissierellia</taxon>
        <taxon>Tissierellales</taxon>
        <taxon>Peptoniphilaceae</taxon>
        <taxon>Peptoniphilus</taxon>
    </lineage>
</organism>
<evidence type="ECO:0000256" key="5">
    <source>
        <dbReference type="ARBA" id="ARBA00022842"/>
    </source>
</evidence>
<dbReference type="GO" id="GO:0004311">
    <property type="term" value="F:geranylgeranyl diphosphate synthase activity"/>
    <property type="evidence" value="ECO:0007669"/>
    <property type="project" value="UniProtKB-EC"/>
</dbReference>
<gene>
    <name evidence="8" type="ORF">ABID14_000091</name>
</gene>
<comment type="caution">
    <text evidence="8">The sequence shown here is derived from an EMBL/GenBank/DDBJ whole genome shotgun (WGS) entry which is preliminary data.</text>
</comment>
<reference evidence="8 9" key="1">
    <citation type="submission" date="2024-06" db="EMBL/GenBank/DDBJ databases">
        <title>Genomic Encyclopedia of Type Strains, Phase IV (KMG-IV): sequencing the most valuable type-strain genomes for metagenomic binning, comparative biology and taxonomic classification.</title>
        <authorList>
            <person name="Goeker M."/>
        </authorList>
    </citation>
    <scope>NUCLEOTIDE SEQUENCE [LARGE SCALE GENOMIC DNA]</scope>
    <source>
        <strain evidence="8 9">DSM 21460</strain>
    </source>
</reference>
<dbReference type="PROSITE" id="PS00723">
    <property type="entry name" value="POLYPRENYL_SYNTHASE_1"/>
    <property type="match status" value="1"/>
</dbReference>
<keyword evidence="4" id="KW-0479">Metal-binding</keyword>
<comment type="similarity">
    <text evidence="2 7">Belongs to the FPP/GGPP synthase family.</text>
</comment>
<dbReference type="SFLD" id="SFLDS00005">
    <property type="entry name" value="Isoprenoid_Synthase_Type_I"/>
    <property type="match status" value="1"/>
</dbReference>
<evidence type="ECO:0000256" key="7">
    <source>
        <dbReference type="RuleBase" id="RU004466"/>
    </source>
</evidence>
<keyword evidence="5" id="KW-0460">Magnesium</keyword>
<keyword evidence="3 7" id="KW-0808">Transferase</keyword>
<sequence>MIDIKEIIEKFNIYLNSALDYEENNQHKVLESMKYSLFSGGKRIRPLLCILTYLEFSKNPDLDEILPYAAAIESIHTYSLIHDDLPSMDNDDFRRGKPTNHKVFSEGIAILAGDGLLNMSSELIIKYLDSLDDIKDIKKGIKAMKFLLNSSGVNGMVGGQSIDIDLSINEFNEDICENMYKLKTASLIEAAVAMGGIIAEVDADTLSKLKSFASSVGLAYQLEDDILDENDDPKSNEVNMLLFKEKDEIKNFILKLTDEGFKCIDNLEFNEGILKDFVYKLVNRSY</sequence>
<proteinExistence type="inferred from homology"/>
<dbReference type="PANTHER" id="PTHR43281:SF1">
    <property type="entry name" value="FARNESYL DIPHOSPHATE SYNTHASE"/>
    <property type="match status" value="1"/>
</dbReference>
<dbReference type="EMBL" id="JBEPMA010000001">
    <property type="protein sequence ID" value="MET3616471.1"/>
    <property type="molecule type" value="Genomic_DNA"/>
</dbReference>
<evidence type="ECO:0000313" key="9">
    <source>
        <dbReference type="Proteomes" id="UP001549162"/>
    </source>
</evidence>
<dbReference type="GO" id="GO:0004337">
    <property type="term" value="F:(2E,6E)-farnesyl diphosphate synthase activity"/>
    <property type="evidence" value="ECO:0007669"/>
    <property type="project" value="UniProtKB-EC"/>
</dbReference>
<dbReference type="InterPro" id="IPR033749">
    <property type="entry name" value="Polyprenyl_synt_CS"/>
</dbReference>
<keyword evidence="6" id="KW-0414">Isoprene biosynthesis</keyword>
<dbReference type="PROSITE" id="PS00444">
    <property type="entry name" value="POLYPRENYL_SYNTHASE_2"/>
    <property type="match status" value="1"/>
</dbReference>
<evidence type="ECO:0000256" key="3">
    <source>
        <dbReference type="ARBA" id="ARBA00022679"/>
    </source>
</evidence>
<dbReference type="PANTHER" id="PTHR43281">
    <property type="entry name" value="FARNESYL DIPHOSPHATE SYNTHASE"/>
    <property type="match status" value="1"/>
</dbReference>
<dbReference type="Gene3D" id="1.10.600.10">
    <property type="entry name" value="Farnesyl Diphosphate Synthase"/>
    <property type="match status" value="1"/>
</dbReference>
<evidence type="ECO:0000256" key="6">
    <source>
        <dbReference type="ARBA" id="ARBA00023229"/>
    </source>
</evidence>
<evidence type="ECO:0000256" key="2">
    <source>
        <dbReference type="ARBA" id="ARBA00006706"/>
    </source>
</evidence>
<dbReference type="SUPFAM" id="SSF48576">
    <property type="entry name" value="Terpenoid synthases"/>
    <property type="match status" value="1"/>
</dbReference>
<keyword evidence="9" id="KW-1185">Reference proteome</keyword>
<dbReference type="GO" id="GO:0004161">
    <property type="term" value="F:dimethylallyltranstransferase activity"/>
    <property type="evidence" value="ECO:0007669"/>
    <property type="project" value="UniProtKB-EC"/>
</dbReference>
<dbReference type="CDD" id="cd00685">
    <property type="entry name" value="Trans_IPPS_HT"/>
    <property type="match status" value="1"/>
</dbReference>
<dbReference type="Pfam" id="PF00348">
    <property type="entry name" value="polyprenyl_synt"/>
    <property type="match status" value="1"/>
</dbReference>